<accession>A0A1I4QYJ1</accession>
<feature type="domain" description="Cobalamin synthesis G N-terminal" evidence="1">
    <location>
        <begin position="29"/>
        <end position="107"/>
    </location>
</feature>
<gene>
    <name evidence="2" type="ORF">SAMN04488696_1269</name>
</gene>
<dbReference type="AlphaFoldDB" id="A0A1I4QYJ1"/>
<dbReference type="Pfam" id="PF11760">
    <property type="entry name" value="CbiG_N"/>
    <property type="match status" value="1"/>
</dbReference>
<evidence type="ECO:0000313" key="3">
    <source>
        <dbReference type="Proteomes" id="UP000198535"/>
    </source>
</evidence>
<dbReference type="GO" id="GO:0016787">
    <property type="term" value="F:hydrolase activity"/>
    <property type="evidence" value="ECO:0007669"/>
    <property type="project" value="UniProtKB-KW"/>
</dbReference>
<name>A0A1I4QYJ1_9EURY</name>
<dbReference type="Gene3D" id="3.40.50.11220">
    <property type="match status" value="1"/>
</dbReference>
<dbReference type="STRING" id="487685.SAMN04488696_1269"/>
<keyword evidence="2" id="KW-0378">Hydrolase</keyword>
<dbReference type="SUPFAM" id="SSF159672">
    <property type="entry name" value="CbiG N-terminal domain-like"/>
    <property type="match status" value="1"/>
</dbReference>
<evidence type="ECO:0000259" key="1">
    <source>
        <dbReference type="Pfam" id="PF11760"/>
    </source>
</evidence>
<dbReference type="InterPro" id="IPR038029">
    <property type="entry name" value="GbiG_N_sf"/>
</dbReference>
<reference evidence="3" key="1">
    <citation type="submission" date="2016-10" db="EMBL/GenBank/DDBJ databases">
        <authorList>
            <person name="Varghese N."/>
            <person name="Submissions S."/>
        </authorList>
    </citation>
    <scope>NUCLEOTIDE SEQUENCE [LARGE SCALE GENOMIC DNA]</scope>
    <source>
        <strain evidence="3">Mob M</strain>
    </source>
</reference>
<protein>
    <submittedName>
        <fullName evidence="2">Cobalt-precorrin 5A hydrolase</fullName>
    </submittedName>
</protein>
<sequence>MITFERNLEVAERLAGHLNADVLMYDKTIFKKAFEEYDAIVAVFATGIVVREIAPLIEDKWKDPAVIVVDSNMNFAIPLLGGHHGGNEVVRKIAEIGPVPVVTTATEVHNRNSVEGIAKSLGCDIVNKPSTVQVNCALLDEDVEVLEIKGPKIVIVGDDVSVLKRDEVKAEDK</sequence>
<dbReference type="EMBL" id="FOUJ01000002">
    <property type="protein sequence ID" value="SFM45124.1"/>
    <property type="molecule type" value="Genomic_DNA"/>
</dbReference>
<dbReference type="PANTHER" id="PTHR37477:SF1">
    <property type="entry name" value="COBALT-PRECORRIN-5A HYDROLASE"/>
    <property type="match status" value="1"/>
</dbReference>
<dbReference type="Proteomes" id="UP000198535">
    <property type="component" value="Unassembled WGS sequence"/>
</dbReference>
<dbReference type="InterPro" id="IPR021744">
    <property type="entry name" value="CbiG_N"/>
</dbReference>
<proteinExistence type="predicted"/>
<dbReference type="PANTHER" id="PTHR37477">
    <property type="entry name" value="COBALT-PRECORRIN-5A HYDROLASE"/>
    <property type="match status" value="1"/>
</dbReference>
<dbReference type="InterPro" id="IPR052553">
    <property type="entry name" value="CbiG_hydrolase"/>
</dbReference>
<keyword evidence="3" id="KW-1185">Reference proteome</keyword>
<organism evidence="2 3">
    <name type="scientific">Methanolobus profundi</name>
    <dbReference type="NCBI Taxonomy" id="487685"/>
    <lineage>
        <taxon>Archaea</taxon>
        <taxon>Methanobacteriati</taxon>
        <taxon>Methanobacteriota</taxon>
        <taxon>Stenosarchaea group</taxon>
        <taxon>Methanomicrobia</taxon>
        <taxon>Methanosarcinales</taxon>
        <taxon>Methanosarcinaceae</taxon>
        <taxon>Methanolobus</taxon>
    </lineage>
</organism>
<evidence type="ECO:0000313" key="2">
    <source>
        <dbReference type="EMBL" id="SFM45124.1"/>
    </source>
</evidence>